<dbReference type="HOGENOM" id="CLU_1406383_0_0_5"/>
<dbReference type="InterPro" id="IPR012312">
    <property type="entry name" value="Hemerythrin-like"/>
</dbReference>
<feature type="domain" description="Hemerythrin-like" evidence="1">
    <location>
        <begin position="17"/>
        <end position="151"/>
    </location>
</feature>
<dbReference type="Pfam" id="PF01814">
    <property type="entry name" value="Hemerythrin"/>
    <property type="match status" value="1"/>
</dbReference>
<evidence type="ECO:0000259" key="1">
    <source>
        <dbReference type="Pfam" id="PF01814"/>
    </source>
</evidence>
<dbReference type="EMBL" id="CP000927">
    <property type="protein sequence ID" value="ABZ72996.1"/>
    <property type="molecule type" value="Genomic_DNA"/>
</dbReference>
<dbReference type="KEGG" id="cak:Caul_3870"/>
<dbReference type="AlphaFoldDB" id="B0SVA6"/>
<accession>B0SVA6</accession>
<reference evidence="2" key="1">
    <citation type="submission" date="2008-01" db="EMBL/GenBank/DDBJ databases">
        <title>Complete sequence of chromosome of Caulobacter sp. K31.</title>
        <authorList>
            <consortium name="US DOE Joint Genome Institute"/>
            <person name="Copeland A."/>
            <person name="Lucas S."/>
            <person name="Lapidus A."/>
            <person name="Barry K."/>
            <person name="Glavina del Rio T."/>
            <person name="Dalin E."/>
            <person name="Tice H."/>
            <person name="Pitluck S."/>
            <person name="Bruce D."/>
            <person name="Goodwin L."/>
            <person name="Thompson L.S."/>
            <person name="Brettin T."/>
            <person name="Detter J.C."/>
            <person name="Han C."/>
            <person name="Schmutz J."/>
            <person name="Larimer F."/>
            <person name="Land M."/>
            <person name="Hauser L."/>
            <person name="Kyrpides N."/>
            <person name="Kim E."/>
            <person name="Stephens C."/>
            <person name="Richardson P."/>
        </authorList>
    </citation>
    <scope>NUCLEOTIDE SEQUENCE [LARGE SCALE GENOMIC DNA]</scope>
    <source>
        <strain evidence="2">K31</strain>
    </source>
</reference>
<evidence type="ECO:0000313" key="2">
    <source>
        <dbReference type="EMBL" id="ABZ72996.1"/>
    </source>
</evidence>
<protein>
    <recommendedName>
        <fullName evidence="1">Hemerythrin-like domain-containing protein</fullName>
    </recommendedName>
</protein>
<dbReference type="eggNOG" id="COG2846">
    <property type="taxonomic scope" value="Bacteria"/>
</dbReference>
<dbReference type="OrthoDB" id="7619676at2"/>
<name>B0SVA6_CAUSK</name>
<sequence length="184" mass="20661">MTTTQIEAIPLHLLAEPIEWFFAEHYRHRQACKMIEEIAAAMVFDGPRVAALIEFLDHDLPLHVIDEEEDFFPLLRRRCEAGDDVERVLGMLSAEHRADVVQAGAVRDHLQACLEHQRAPGLDPVQRKAMIAFAAQERRHLGLENAIVLPIARLRLTPEDLTVLGRRLAARRGRLLEAGTGGAT</sequence>
<proteinExistence type="predicted"/>
<dbReference type="Gene3D" id="1.20.120.520">
    <property type="entry name" value="nmb1532 protein domain like"/>
    <property type="match status" value="1"/>
</dbReference>
<organism evidence="2">
    <name type="scientific">Caulobacter sp. (strain K31)</name>
    <dbReference type="NCBI Taxonomy" id="366602"/>
    <lineage>
        <taxon>Bacteria</taxon>
        <taxon>Pseudomonadati</taxon>
        <taxon>Pseudomonadota</taxon>
        <taxon>Alphaproteobacteria</taxon>
        <taxon>Caulobacterales</taxon>
        <taxon>Caulobacteraceae</taxon>
        <taxon>Caulobacter</taxon>
    </lineage>
</organism>
<dbReference type="STRING" id="366602.Caul_3870"/>
<gene>
    <name evidence="2" type="ordered locus">Caul_3870</name>
</gene>